<evidence type="ECO:0000313" key="12">
    <source>
        <dbReference type="Proteomes" id="UP000596660"/>
    </source>
</evidence>
<feature type="transmembrane region" description="Helical" evidence="10">
    <location>
        <begin position="394"/>
        <end position="416"/>
    </location>
</feature>
<feature type="transmembrane region" description="Helical" evidence="10">
    <location>
        <begin position="253"/>
        <end position="278"/>
    </location>
</feature>
<feature type="transmembrane region" description="Helical" evidence="10">
    <location>
        <begin position="487"/>
        <end position="511"/>
    </location>
</feature>
<keyword evidence="4 10" id="KW-0812">Transmembrane</keyword>
<evidence type="ECO:0000256" key="9">
    <source>
        <dbReference type="ARBA" id="ARBA00023136"/>
    </source>
</evidence>
<keyword evidence="6" id="KW-0967">Endosome</keyword>
<dbReference type="Proteomes" id="UP000596660">
    <property type="component" value="Unplaced"/>
</dbReference>
<evidence type="ECO:0000256" key="1">
    <source>
        <dbReference type="ARBA" id="ARBA00004337"/>
    </source>
</evidence>
<dbReference type="PANTHER" id="PTHR10766">
    <property type="entry name" value="TRANSMEMBRANE 9 SUPERFAMILY PROTEIN"/>
    <property type="match status" value="1"/>
</dbReference>
<reference evidence="11" key="2">
    <citation type="submission" date="2021-03" db="UniProtKB">
        <authorList>
            <consortium name="EnsemblPlants"/>
        </authorList>
    </citation>
    <scope>IDENTIFICATION</scope>
</reference>
<keyword evidence="8" id="KW-0333">Golgi apparatus</keyword>
<feature type="transmembrane region" description="Helical" evidence="10">
    <location>
        <begin position="554"/>
        <end position="582"/>
    </location>
</feature>
<feature type="signal peptide" evidence="10">
    <location>
        <begin position="1"/>
        <end position="23"/>
    </location>
</feature>
<dbReference type="GO" id="GO:0072657">
    <property type="term" value="P:protein localization to membrane"/>
    <property type="evidence" value="ECO:0007669"/>
    <property type="project" value="TreeGrafter"/>
</dbReference>
<proteinExistence type="inferred from homology"/>
<sequence>MSKFPNLLLILMIKFWVFPPVYSFNHHYNVGDQIPIFANKVGPLNNPSEAYEYFDLPFCRPDPLIRRKESLGEVLSGDRLTNTRYDIRFQEMKIAEEWCTTKLGREELVKFRDAIQRDYYFQMFFDDLPFWGFIGIVEGESLNPYMKGSRSYLFTHVQLDVLYNDNNVIEVHAFSDPSHVVDITEDAAINVKFTYSANWNATSTRFANRMRRYSKASLLSPVQQLHWYSNGDEDDREIGWACIEGDVFRCPTLLPLFCAVLGCGTQLFLVIVLLDLFASSILNMNVCYNLSAAALLVYLTSLYMKLFRFCCLFVLTSLGLLVPYTHGTLWTAVVVIYTVTSAVAGYTAASFHCQFSETGWERSVLLTGILFMGPLALVLSILNTVAVSYGSTAALPFGTIVVIFLIHTFVTAPLLALGGIVGCRYRCTKVVPSSKKYVREIPPLNWYRKIHIQMLLGGLLPFSAVLVELHLLYASMWSYKLFTLPSIMLISFSILVLLTAILSVGLTYIQLSVEDPEWWWRSVLRGGSTAMFMFVYCIYFYARSHMDAFMQLCFFLGYNACICYACFLMLGAIGFCASSIFIQHMYHGVKGE</sequence>
<feature type="transmembrane region" description="Helical" evidence="10">
    <location>
        <begin position="363"/>
        <end position="382"/>
    </location>
</feature>
<evidence type="ECO:0000256" key="4">
    <source>
        <dbReference type="ARBA" id="ARBA00022692"/>
    </source>
</evidence>
<evidence type="ECO:0000256" key="3">
    <source>
        <dbReference type="ARBA" id="ARBA00005227"/>
    </source>
</evidence>
<evidence type="ECO:0000256" key="7">
    <source>
        <dbReference type="ARBA" id="ARBA00022989"/>
    </source>
</evidence>
<dbReference type="PANTHER" id="PTHR10766:SF119">
    <property type="entry name" value="TRANSMEMBRANE 9 SUPERFAMILY MEMBER 5"/>
    <property type="match status" value="1"/>
</dbReference>
<feature type="transmembrane region" description="Helical" evidence="10">
    <location>
        <begin position="327"/>
        <end position="351"/>
    </location>
</feature>
<organism evidence="11 12">
    <name type="scientific">Chenopodium quinoa</name>
    <name type="common">Quinoa</name>
    <dbReference type="NCBI Taxonomy" id="63459"/>
    <lineage>
        <taxon>Eukaryota</taxon>
        <taxon>Viridiplantae</taxon>
        <taxon>Streptophyta</taxon>
        <taxon>Embryophyta</taxon>
        <taxon>Tracheophyta</taxon>
        <taxon>Spermatophyta</taxon>
        <taxon>Magnoliopsida</taxon>
        <taxon>eudicotyledons</taxon>
        <taxon>Gunneridae</taxon>
        <taxon>Pentapetalae</taxon>
        <taxon>Caryophyllales</taxon>
        <taxon>Chenopodiaceae</taxon>
        <taxon>Chenopodioideae</taxon>
        <taxon>Atripliceae</taxon>
        <taxon>Chenopodium</taxon>
    </lineage>
</organism>
<reference evidence="11" key="1">
    <citation type="journal article" date="2017" name="Nature">
        <title>The genome of Chenopodium quinoa.</title>
        <authorList>
            <person name="Jarvis D.E."/>
            <person name="Ho Y.S."/>
            <person name="Lightfoot D.J."/>
            <person name="Schmoeckel S.M."/>
            <person name="Li B."/>
            <person name="Borm T.J.A."/>
            <person name="Ohyanagi H."/>
            <person name="Mineta K."/>
            <person name="Michell C.T."/>
            <person name="Saber N."/>
            <person name="Kharbatia N.M."/>
            <person name="Rupper R.R."/>
            <person name="Sharp A.R."/>
            <person name="Dally N."/>
            <person name="Boughton B.A."/>
            <person name="Woo Y.H."/>
            <person name="Gao G."/>
            <person name="Schijlen E.G.W.M."/>
            <person name="Guo X."/>
            <person name="Momin A.A."/>
            <person name="Negrao S."/>
            <person name="Al-Babili S."/>
            <person name="Gehring C."/>
            <person name="Roessner U."/>
            <person name="Jung C."/>
            <person name="Murphy K."/>
            <person name="Arold S.T."/>
            <person name="Gojobori T."/>
            <person name="van der Linden C.G."/>
            <person name="van Loo E.N."/>
            <person name="Jellen E.N."/>
            <person name="Maughan P.J."/>
            <person name="Tester M."/>
        </authorList>
    </citation>
    <scope>NUCLEOTIDE SEQUENCE [LARGE SCALE GENOMIC DNA]</scope>
    <source>
        <strain evidence="11">cv. PI 614886</strain>
    </source>
</reference>
<dbReference type="AlphaFoldDB" id="A0A803MW16"/>
<evidence type="ECO:0000256" key="10">
    <source>
        <dbReference type="RuleBase" id="RU363079"/>
    </source>
</evidence>
<dbReference type="Pfam" id="PF02990">
    <property type="entry name" value="EMP70"/>
    <property type="match status" value="2"/>
</dbReference>
<comment type="subcellular location">
    <subcellularLocation>
        <location evidence="1">Endosome membrane</location>
        <topology evidence="1">Multi-pass membrane protein</topology>
    </subcellularLocation>
    <subcellularLocation>
        <location evidence="2">Golgi apparatus membrane</location>
        <topology evidence="2">Multi-pass membrane protein</topology>
    </subcellularLocation>
</comment>
<feature type="transmembrane region" description="Helical" evidence="10">
    <location>
        <begin position="523"/>
        <end position="542"/>
    </location>
</feature>
<comment type="similarity">
    <text evidence="3 10">Belongs to the nonaspanin (TM9SF) (TC 9.A.2) family.</text>
</comment>
<feature type="transmembrane region" description="Helical" evidence="10">
    <location>
        <begin position="454"/>
        <end position="475"/>
    </location>
</feature>
<protein>
    <recommendedName>
        <fullName evidence="10">Transmembrane 9 superfamily member</fullName>
    </recommendedName>
</protein>
<keyword evidence="5 10" id="KW-0732">Signal</keyword>
<dbReference type="GO" id="GO:0010008">
    <property type="term" value="C:endosome membrane"/>
    <property type="evidence" value="ECO:0007669"/>
    <property type="project" value="UniProtKB-SubCell"/>
</dbReference>
<keyword evidence="9 10" id="KW-0472">Membrane</keyword>
<feature type="transmembrane region" description="Helical" evidence="10">
    <location>
        <begin position="290"/>
        <end position="315"/>
    </location>
</feature>
<evidence type="ECO:0000256" key="6">
    <source>
        <dbReference type="ARBA" id="ARBA00022753"/>
    </source>
</evidence>
<evidence type="ECO:0000256" key="5">
    <source>
        <dbReference type="ARBA" id="ARBA00022729"/>
    </source>
</evidence>
<dbReference type="Gramene" id="AUR62036181-RA">
    <property type="protein sequence ID" value="AUR62036181-RA:cds"/>
    <property type="gene ID" value="AUR62036181"/>
</dbReference>
<name>A0A803MW16_CHEQI</name>
<dbReference type="InterPro" id="IPR004240">
    <property type="entry name" value="EMP70"/>
</dbReference>
<feature type="chain" id="PRO_5031611304" description="Transmembrane 9 superfamily member" evidence="10">
    <location>
        <begin position="24"/>
        <end position="592"/>
    </location>
</feature>
<dbReference type="OMA" id="NACLCYA"/>
<evidence type="ECO:0000256" key="8">
    <source>
        <dbReference type="ARBA" id="ARBA00023034"/>
    </source>
</evidence>
<evidence type="ECO:0000256" key="2">
    <source>
        <dbReference type="ARBA" id="ARBA00004653"/>
    </source>
</evidence>
<dbReference type="EnsemblPlants" id="AUR62036181-RA">
    <property type="protein sequence ID" value="AUR62036181-RA:cds"/>
    <property type="gene ID" value="AUR62036181"/>
</dbReference>
<evidence type="ECO:0000313" key="11">
    <source>
        <dbReference type="EnsemblPlants" id="AUR62036181-RA:cds"/>
    </source>
</evidence>
<keyword evidence="7 10" id="KW-1133">Transmembrane helix</keyword>
<keyword evidence="12" id="KW-1185">Reference proteome</keyword>
<accession>A0A803MW16</accession>
<dbReference type="GO" id="GO:0000139">
    <property type="term" value="C:Golgi membrane"/>
    <property type="evidence" value="ECO:0007669"/>
    <property type="project" value="UniProtKB-SubCell"/>
</dbReference>